<reference evidence="1" key="1">
    <citation type="submission" date="2023-04" db="EMBL/GenBank/DDBJ databases">
        <title>Draft Genome sequencing of Naganishia species isolated from polar environments using Oxford Nanopore Technology.</title>
        <authorList>
            <person name="Leo P."/>
            <person name="Venkateswaran K."/>
        </authorList>
    </citation>
    <scope>NUCLEOTIDE SEQUENCE</scope>
    <source>
        <strain evidence="1">MNA-CCFEE 5261</strain>
    </source>
</reference>
<gene>
    <name evidence="1" type="ORF">QFC19_009231</name>
</gene>
<keyword evidence="2" id="KW-1185">Reference proteome</keyword>
<evidence type="ECO:0000313" key="1">
    <source>
        <dbReference type="EMBL" id="KAJ9091135.1"/>
    </source>
</evidence>
<dbReference type="Proteomes" id="UP001241377">
    <property type="component" value="Unassembled WGS sequence"/>
</dbReference>
<accession>A0ACC2UVP2</accession>
<comment type="caution">
    <text evidence="1">The sequence shown here is derived from an EMBL/GenBank/DDBJ whole genome shotgun (WGS) entry which is preliminary data.</text>
</comment>
<protein>
    <submittedName>
        <fullName evidence="1">Uncharacterized protein</fullName>
    </submittedName>
</protein>
<evidence type="ECO:0000313" key="2">
    <source>
        <dbReference type="Proteomes" id="UP001241377"/>
    </source>
</evidence>
<organism evidence="1 2">
    <name type="scientific">Naganishia cerealis</name>
    <dbReference type="NCBI Taxonomy" id="610337"/>
    <lineage>
        <taxon>Eukaryota</taxon>
        <taxon>Fungi</taxon>
        <taxon>Dikarya</taxon>
        <taxon>Basidiomycota</taxon>
        <taxon>Agaricomycotina</taxon>
        <taxon>Tremellomycetes</taxon>
        <taxon>Filobasidiales</taxon>
        <taxon>Filobasidiaceae</taxon>
        <taxon>Naganishia</taxon>
    </lineage>
</organism>
<proteinExistence type="predicted"/>
<name>A0ACC2UVP2_9TREE</name>
<sequence>MNNSLRQCAVERRLLLPYQYRDSTDHACSLFSDNRVLLHTRREVIVIRGLSVTKKLVYDLDVLLATYTQFPGQNDKADESECLVVCLQKAAHIYYDDGKYYNLSFPFKVKSAFKFEAGVVLEKHSSDDTYVDLLLPARQLHVARFLTLVSPMGEYRTIMSSSTSVVSPHEELLCFPQVGVQKRSSICATFNSYDNTLQLYSVRSSSRPSASRSGSLLNTRPQKRKHSLIVTPTASRIREEDPLELSHVHSLLVAHQASINMEKKRTSTLLLDASSMARMGSITSEGAFGDSKVKPLPPFFNTSLNSLQKDMVLTKMEAFGVNATNSEIRVFNLHFENQDAAVLVRPHKEVRIIIYDQFVLMLRFQSTYTIKCVDCMPLQGPTNDGLILVLKDDTTLALVNPFLDLVSAPIFLSNEDGRTFTSISSTFGDQFTLKTNKSTLATFKMVLSPNNHLASKCLFAFKYLSGSKINHLFWMLWRTALSLLVTRDEWEAFIIALLAAVYPFGKPDSTTSKPVSSNPITNLLPMAEKIHRYYALDTSFVELAPYIVLSLHLIREEQRLNILCSNEVCRLGDLLVQLVTWMGWPEEWKSYYLVNKPFKLDNPTRFLLVCLMEHPPNLFQSLASLFTGQITRYLTFSQLVEESGNVDAQIMPRTNLILKIFELIVSPHYGPSDIIDLICEDEITMSDLKTLPTGIMLPIIETIMVCQENPVFEWTKKALDLVGRRDLSLFLENSNSWYSSSHSSSIANSQHFVKDMNHILFNILDKNDSVIAWDGQSEADRINVTKLVFDQDRRYYEITTILHQTRTQSATFRRLEDMSEYDYVVQLRQLAALVALRTLTLPMGRAALFYASRMPLLTERFPIPKFNFNTCIYPSMNNIVLSKGSISEETSDWGYFHNGVSSGLSINKSSKGITGSWIIYNKPPELNLQHAGFLLGLGLNGHLKRLEEWHIYNYLGPKHPLTSVGLLIGMAASMKGTSDNKLTKVLSIHAVALLPQGANDLNVPVMVQTAGLIGIGLLYMETQHRRMSEILLSQITGYVNQNDSEQISESYRLAAGISLGFVNLGKGNDLKGLNDTHVVDKLLSLAVSMKDFQPVQELDKSCSGAIMGLGLVYLKTENAAVAEKLKLPSTEQTLDYVRPILLLLRCFTRSIIMWKSIKPSISWVELQVPKFVSEKIEQSGRLNSDQLGYYNIMAGACMAIAIKYASTQNIEARDTIFFYLASVTRALESLGRSPSNYDEKLAYRNCHSIENLLALCLSVIMAGSGDLETLRQLRKLQAATDQQMNFGSYMALNMALGFLFLGGGQYAFSLSNLAIASLITSMYPVFPDENSEIEAHLQALRHFWALSVEPRCVVIRDVDTREPCKVPVTIRLKSGEIRNLVSPCLLPDLNEVLLVETRSSDHFNIHIDFQLNSEYLEIFKKSLTLYVYRKRNYDLLRASVEGFLKTENKTLQIQNGEFEVDHDVKMLLEDMQVSNGLSKYEKQVCLYEFSDRPNDIDNSNAGLSIFNIIDGKMELESIASNPQKAEDLWNLKLVFAFTDRRLNDELHYITTGFIERLKQKIWELVNEAR</sequence>
<dbReference type="EMBL" id="JASBWR010000154">
    <property type="protein sequence ID" value="KAJ9091135.1"/>
    <property type="molecule type" value="Genomic_DNA"/>
</dbReference>